<accession>A0A519BCB7</accession>
<evidence type="ECO:0000256" key="1">
    <source>
        <dbReference type="ARBA" id="ARBA00022801"/>
    </source>
</evidence>
<dbReference type="InterPro" id="IPR006674">
    <property type="entry name" value="HD_domain"/>
</dbReference>
<dbReference type="InterPro" id="IPR003607">
    <property type="entry name" value="HD/PDEase_dom"/>
</dbReference>
<name>A0A519BCB7_9DELT</name>
<dbReference type="CDD" id="cd00077">
    <property type="entry name" value="HDc"/>
    <property type="match status" value="1"/>
</dbReference>
<gene>
    <name evidence="3" type="primary">dgt</name>
    <name evidence="3" type="ORF">EVJ47_01085</name>
</gene>
<dbReference type="SUPFAM" id="SSF109604">
    <property type="entry name" value="HD-domain/PDEase-like"/>
    <property type="match status" value="1"/>
</dbReference>
<dbReference type="GO" id="GO:0008832">
    <property type="term" value="F:dGTPase activity"/>
    <property type="evidence" value="ECO:0007669"/>
    <property type="project" value="TreeGrafter"/>
</dbReference>
<evidence type="ECO:0000259" key="2">
    <source>
        <dbReference type="PROSITE" id="PS51831"/>
    </source>
</evidence>
<protein>
    <submittedName>
        <fullName evidence="3">DNTP triphosphohydrolase</fullName>
    </submittedName>
</protein>
<keyword evidence="1 3" id="KW-0378">Hydrolase</keyword>
<dbReference type="PANTHER" id="PTHR11373:SF32">
    <property type="entry name" value="DEOXYGUANOSINETRIPHOSPHATE TRIPHOSPHOHYDROLASE"/>
    <property type="match status" value="1"/>
</dbReference>
<dbReference type="PANTHER" id="PTHR11373">
    <property type="entry name" value="DEOXYNUCLEOSIDE TRIPHOSPHATE TRIPHOSPHOHYDROLASE"/>
    <property type="match status" value="1"/>
</dbReference>
<dbReference type="Proteomes" id="UP000320813">
    <property type="component" value="Unassembled WGS sequence"/>
</dbReference>
<dbReference type="EMBL" id="SGBD01000001">
    <property type="protein sequence ID" value="RZD14909.1"/>
    <property type="molecule type" value="Genomic_DNA"/>
</dbReference>
<dbReference type="Pfam" id="PF01966">
    <property type="entry name" value="HD"/>
    <property type="match status" value="1"/>
</dbReference>
<dbReference type="Pfam" id="PF13286">
    <property type="entry name" value="HD_assoc"/>
    <property type="match status" value="1"/>
</dbReference>
<comment type="caution">
    <text evidence="3">The sequence shown here is derived from an EMBL/GenBank/DDBJ whole genome shotgun (WGS) entry which is preliminary data.</text>
</comment>
<sequence>MESIRVYEYGYDNKKEGGIRTPYQIDRDRIIHSSAFRRLRNKTQVFGVFTLDYYRTRLTHSLEVSQIARSIASNMNKKYGLNIDIDLIEAISLAHDIGHPPFGHVGESIINEKLKGITDGECGFEANAQNIRILNFLEKKFYDKDKNKIYGLNPSLKTIDGILKYKLPYYLSDKSKHFIYDGDIFILERLHGKSFIEFIEKNFHYINKHENKNIKEEFFEASRCLECQILNAADDIAYATHDLEDGVESKLIGVDGRLKVKRYVKEGGFLAGDLAGIESGIDKFFNGLKDIFGSFNDNGRAAQTERSGTRRSPHHAGDNIYPAMCRIKIKTDLKEFFSRYISKFILNIDIEDREKYIGRGKNDLIKKIPLDFKNDSYKYNLIWKNEVNVEIKALKQISYRLVMENKDILLNRYKVKNIIEKLFCVFSDKNNLKLYPDDFQELYENGFYGGFGKNGFYVMCGDYISGMTDIYAVKLYSALFEAKSFPGISSSIES</sequence>
<dbReference type="InterPro" id="IPR026875">
    <property type="entry name" value="PHydrolase_assoc_dom"/>
</dbReference>
<dbReference type="GO" id="GO:0006203">
    <property type="term" value="P:dGTP catabolic process"/>
    <property type="evidence" value="ECO:0007669"/>
    <property type="project" value="TreeGrafter"/>
</dbReference>
<dbReference type="InterPro" id="IPR006261">
    <property type="entry name" value="dGTPase"/>
</dbReference>
<dbReference type="NCBIfam" id="TIGR01353">
    <property type="entry name" value="dGTP_triPase"/>
    <property type="match status" value="1"/>
</dbReference>
<proteinExistence type="predicted"/>
<dbReference type="SMART" id="SM00471">
    <property type="entry name" value="HDc"/>
    <property type="match status" value="1"/>
</dbReference>
<reference evidence="3 4" key="1">
    <citation type="submission" date="2019-01" db="EMBL/GenBank/DDBJ databases">
        <title>Insights into ecological role of a new deltaproteobacterial order Candidatus Sinidesulfobacterales (Sva0485) by metagenomics and metatranscriptomics.</title>
        <authorList>
            <person name="Tan S."/>
            <person name="Liu J."/>
            <person name="Fang Y."/>
            <person name="Hedlund B.P."/>
            <person name="Lian Z.H."/>
            <person name="Huang L.Y."/>
            <person name="Li J.T."/>
            <person name="Huang L.N."/>
            <person name="Li W.J."/>
            <person name="Jiang H.C."/>
            <person name="Dong H.L."/>
            <person name="Shu W.S."/>
        </authorList>
    </citation>
    <scope>NUCLEOTIDE SEQUENCE [LARGE SCALE GENOMIC DNA]</scope>
    <source>
        <strain evidence="3">AP3</strain>
    </source>
</reference>
<dbReference type="AlphaFoldDB" id="A0A519BCB7"/>
<organism evidence="3 4">
    <name type="scientific">Candidatus Acidulodesulfobacterium ferriphilum</name>
    <dbReference type="NCBI Taxonomy" id="2597223"/>
    <lineage>
        <taxon>Bacteria</taxon>
        <taxon>Deltaproteobacteria</taxon>
        <taxon>Candidatus Acidulodesulfobacterales</taxon>
        <taxon>Candidatus Acidulodesulfobacterium</taxon>
    </lineage>
</organism>
<feature type="domain" description="HD" evidence="2">
    <location>
        <begin position="57"/>
        <end position="239"/>
    </location>
</feature>
<evidence type="ECO:0000313" key="3">
    <source>
        <dbReference type="EMBL" id="RZD14909.1"/>
    </source>
</evidence>
<evidence type="ECO:0000313" key="4">
    <source>
        <dbReference type="Proteomes" id="UP000320813"/>
    </source>
</evidence>
<dbReference type="Gene3D" id="1.10.3210.10">
    <property type="entry name" value="Hypothetical protein af1432"/>
    <property type="match status" value="2"/>
</dbReference>
<dbReference type="InterPro" id="IPR050135">
    <property type="entry name" value="dGTPase-like"/>
</dbReference>
<dbReference type="PROSITE" id="PS51831">
    <property type="entry name" value="HD"/>
    <property type="match status" value="1"/>
</dbReference>